<evidence type="ECO:0000313" key="2">
    <source>
        <dbReference type="EMBL" id="NWN92056.1"/>
    </source>
</evidence>
<feature type="transmembrane region" description="Helical" evidence="1">
    <location>
        <begin position="81"/>
        <end position="99"/>
    </location>
</feature>
<reference evidence="2 3" key="1">
    <citation type="submission" date="2020-03" db="EMBL/GenBank/DDBJ databases">
        <title>Metagenomic, metatranscriptomic, and metabolomic analyses revealed the key microbes and metabolic features during the fermentation of ganjang, Korean traditional soy sauce.</title>
        <authorList>
            <person name="Chun B.H."/>
            <person name="Jeon C.O."/>
        </authorList>
    </citation>
    <scope>NUCLEOTIDE SEQUENCE [LARGE SCALE GENOMIC DNA]</scope>
    <source>
        <strain evidence="2 3">KG14</strain>
    </source>
</reference>
<name>A0A851HWR6_9GAMM</name>
<feature type="transmembrane region" description="Helical" evidence="1">
    <location>
        <begin position="250"/>
        <end position="277"/>
    </location>
</feature>
<organism evidence="2 3">
    <name type="scientific">Marinobacter adhaerens</name>
    <dbReference type="NCBI Taxonomy" id="1033846"/>
    <lineage>
        <taxon>Bacteria</taxon>
        <taxon>Pseudomonadati</taxon>
        <taxon>Pseudomonadota</taxon>
        <taxon>Gammaproteobacteria</taxon>
        <taxon>Pseudomonadales</taxon>
        <taxon>Marinobacteraceae</taxon>
        <taxon>Marinobacter</taxon>
    </lineage>
</organism>
<keyword evidence="1" id="KW-0812">Transmembrane</keyword>
<proteinExistence type="predicted"/>
<keyword evidence="1" id="KW-1133">Transmembrane helix</keyword>
<accession>A0A851HWR6</accession>
<gene>
    <name evidence="2" type="ORF">HLV39_11185</name>
</gene>
<keyword evidence="3" id="KW-1185">Reference proteome</keyword>
<dbReference type="EMBL" id="JABEVQ010000005">
    <property type="protein sequence ID" value="NWN92056.1"/>
    <property type="molecule type" value="Genomic_DNA"/>
</dbReference>
<dbReference type="Pfam" id="PF11067">
    <property type="entry name" value="DUF2868"/>
    <property type="match status" value="1"/>
</dbReference>
<keyword evidence="1" id="KW-0472">Membrane</keyword>
<dbReference type="AlphaFoldDB" id="A0A851HWR6"/>
<dbReference type="Proteomes" id="UP000536442">
    <property type="component" value="Unassembled WGS sequence"/>
</dbReference>
<dbReference type="InterPro" id="IPR021296">
    <property type="entry name" value="DUF2868"/>
</dbReference>
<comment type="caution">
    <text evidence="2">The sequence shown here is derived from an EMBL/GenBank/DDBJ whole genome shotgun (WGS) entry which is preliminary data.</text>
</comment>
<feature type="transmembrane region" description="Helical" evidence="1">
    <location>
        <begin position="162"/>
        <end position="184"/>
    </location>
</feature>
<evidence type="ECO:0000256" key="1">
    <source>
        <dbReference type="SAM" id="Phobius"/>
    </source>
</evidence>
<protein>
    <submittedName>
        <fullName evidence="2">DUF2868 domain-containing protein</fullName>
    </submittedName>
</protein>
<evidence type="ECO:0000313" key="3">
    <source>
        <dbReference type="Proteomes" id="UP000536442"/>
    </source>
</evidence>
<feature type="transmembrane region" description="Helical" evidence="1">
    <location>
        <begin position="105"/>
        <end position="126"/>
    </location>
</feature>
<sequence length="470" mass="52085">MTDHPLRLLLDFDACVQRDKGQAPAFLHRRDRKFALSCEQQGVAPTPERWLAHINHLSGPGAGAGPASHTLRVWRRINRGFMVAGTLLGILTMLGLLFYDGGQRINVTIIIAFVALQLLLALLTTAQSLAGWQPWRPLLRHFGNNRESVLLPRLQPVLTAKAAQLGGLCFALSGLTTMLLMVVLQDLAFGWSTTLETDATRYHSLVTAIAAPWAWLWPAAVPDFALVEATRFFRASPRDAGMSPARWGDWWPFITMLWTIWTLVPRAVLALVATLLIRRKARQLLAAHPGMRALMYRMETPALDTGNAYNDASDLPDTKTQLDLQPLPDATILLCWAGAGDPELPDALSSGKSLIARAGGRMPLAQDRQTLEQAASELLQATDRSVLLLTRSWEPPTGELEDFLATAKNLWPKGSKIALVPLAAQPDRKPDTHQVQQWLRFARRTWPDFVTVSLMPVHETLPDVDRGVME</sequence>